<sequence length="199" mass="21179">MSHAAGTAGFSGLAPSSSINVGGGAGLRRNGGHGGTGGNPLYAAAARIPLIKSPSVSVPPPIRLPADLHPLPPDIRAYFVYPFSLESYVLDANTPSSSTIEELQKRYDDYLRMRQEEKEAEKREVLRRMAPGWAEGGGGIMVPDSTRNKIEPQTTPGTGHQEGQRQAQQERAPIDDLVDHLAKLEAMGAKPVGDSTGRS</sequence>
<reference evidence="2 3" key="1">
    <citation type="journal article" date="2013" name="Plant Cell">
        <title>The transition from a phytopathogenic smut ancestor to an anamorphic biocontrol agent deciphered by comparative whole-genome analysis.</title>
        <authorList>
            <person name="Lefebvre F."/>
            <person name="Joly D.L."/>
            <person name="Labbe C."/>
            <person name="Teichmann B."/>
            <person name="Linning R."/>
            <person name="Belzile F."/>
            <person name="Bakkeren G."/>
            <person name="Belanger R.R."/>
        </authorList>
    </citation>
    <scope>NUCLEOTIDE SEQUENCE [LARGE SCALE GENOMIC DNA]</scope>
    <source>
        <strain evidence="2 3">PF-1</strain>
    </source>
</reference>
<organism evidence="2 3">
    <name type="scientific">Pseudozyma flocculosa PF-1</name>
    <dbReference type="NCBI Taxonomy" id="1277687"/>
    <lineage>
        <taxon>Eukaryota</taxon>
        <taxon>Fungi</taxon>
        <taxon>Dikarya</taxon>
        <taxon>Basidiomycota</taxon>
        <taxon>Ustilaginomycotina</taxon>
        <taxon>Ustilaginomycetes</taxon>
        <taxon>Ustilaginales</taxon>
        <taxon>Ustilaginaceae</taxon>
        <taxon>Pseudozyma</taxon>
    </lineage>
</organism>
<proteinExistence type="predicted"/>
<dbReference type="GeneID" id="19318519"/>
<evidence type="ECO:0000313" key="3">
    <source>
        <dbReference type="Proteomes" id="UP000053664"/>
    </source>
</evidence>
<dbReference type="RefSeq" id="XP_007880131.1">
    <property type="nucleotide sequence ID" value="XM_007881940.1"/>
</dbReference>
<dbReference type="OrthoDB" id="2506317at2759"/>
<feature type="region of interest" description="Disordered" evidence="1">
    <location>
        <begin position="134"/>
        <end position="178"/>
    </location>
</feature>
<name>A0A061H656_9BASI</name>
<protein>
    <submittedName>
        <fullName evidence="2">Uncharacterized protein</fullName>
    </submittedName>
</protein>
<dbReference type="Proteomes" id="UP000053664">
    <property type="component" value="Unassembled WGS sequence"/>
</dbReference>
<feature type="compositionally biased region" description="Low complexity" evidence="1">
    <location>
        <begin position="159"/>
        <end position="171"/>
    </location>
</feature>
<dbReference type="AlphaFoldDB" id="A0A061H656"/>
<evidence type="ECO:0000256" key="1">
    <source>
        <dbReference type="SAM" id="MobiDB-lite"/>
    </source>
</evidence>
<accession>A0A061H656</accession>
<dbReference type="KEGG" id="pfp:PFL1_04415"/>
<gene>
    <name evidence="2" type="ORF">PFL1_04415</name>
</gene>
<dbReference type="HOGENOM" id="CLU_106356_0_0_1"/>
<dbReference type="EMBL" id="KE361636">
    <property type="protein sequence ID" value="EPQ28088.1"/>
    <property type="molecule type" value="Genomic_DNA"/>
</dbReference>
<evidence type="ECO:0000313" key="2">
    <source>
        <dbReference type="EMBL" id="EPQ28088.1"/>
    </source>
</evidence>
<dbReference type="eggNOG" id="ENOG502S90P">
    <property type="taxonomic scope" value="Eukaryota"/>
</dbReference>